<accession>A0ABW5WC37</accession>
<evidence type="ECO:0000256" key="1">
    <source>
        <dbReference type="ARBA" id="ARBA00009405"/>
    </source>
</evidence>
<comment type="caution">
    <text evidence="5">The sequence shown here is derived from an EMBL/GenBank/DDBJ whole genome shotgun (WGS) entry which is preliminary data.</text>
</comment>
<keyword evidence="2" id="KW-0479">Metal-binding</keyword>
<protein>
    <submittedName>
        <fullName evidence="5">Citramalate synthase</fullName>
    </submittedName>
</protein>
<proteinExistence type="inferred from homology"/>
<dbReference type="PANTHER" id="PTHR42738:SF7">
    <property type="entry name" value="HYDROXYMETHYLGLUTARYL-COA LYASE"/>
    <property type="match status" value="1"/>
</dbReference>
<dbReference type="Pfam" id="PF00682">
    <property type="entry name" value="HMGL-like"/>
    <property type="match status" value="1"/>
</dbReference>
<evidence type="ECO:0000313" key="5">
    <source>
        <dbReference type="EMBL" id="MFD2800647.1"/>
    </source>
</evidence>
<evidence type="ECO:0000256" key="2">
    <source>
        <dbReference type="ARBA" id="ARBA00022723"/>
    </source>
</evidence>
<dbReference type="Proteomes" id="UP001597478">
    <property type="component" value="Unassembled WGS sequence"/>
</dbReference>
<organism evidence="5 6">
    <name type="scientific">Prauserella oleivorans</name>
    <dbReference type="NCBI Taxonomy" id="1478153"/>
    <lineage>
        <taxon>Bacteria</taxon>
        <taxon>Bacillati</taxon>
        <taxon>Actinomycetota</taxon>
        <taxon>Actinomycetes</taxon>
        <taxon>Pseudonocardiales</taxon>
        <taxon>Pseudonocardiaceae</taxon>
        <taxon>Prauserella</taxon>
    </lineage>
</organism>
<dbReference type="InterPro" id="IPR000891">
    <property type="entry name" value="PYR_CT"/>
</dbReference>
<comment type="similarity">
    <text evidence="1">Belongs to the HMG-CoA lyase family.</text>
</comment>
<sequence length="374" mass="40246">MSQPDNPTVVVVEEGMREGMQIESADIPVEAKIELLDALSATGLRHIVVGSFVSPKWVPQMARIEDVIAGFTPRDGVTYTALALNARGVERRAQHVPPLAPPDGVGRSMLHLCDVFVQRNTARTAEDERKALPDVVAAAVAEGAREATVAVNAAWGSNWLGTFTQDQRIEALTEQRDAWTAAGVPTTGVYLGDPMSFNTPREVAAMVAWVRDNWPDVRTVHLHLHDARGAAMTSAWAALRELDSRYTLVIDASIGGMGGCPYCGNGRATKMIPTEDLVEMLRGEGIDTGIDIDALIEAAHLAERVVGHELYGHVSKAGPRPGPGRLYPMDMPLVETIESAQHFRLGPAVYAGNPAPWKRPITSEARDAVDGVSA</sequence>
<feature type="domain" description="Pyruvate carboxyltransferase" evidence="4">
    <location>
        <begin position="9"/>
        <end position="296"/>
    </location>
</feature>
<dbReference type="InterPro" id="IPR013785">
    <property type="entry name" value="Aldolase_TIM"/>
</dbReference>
<dbReference type="Gene3D" id="3.20.20.70">
    <property type="entry name" value="Aldolase class I"/>
    <property type="match status" value="1"/>
</dbReference>
<keyword evidence="3" id="KW-0456">Lyase</keyword>
<gene>
    <name evidence="5" type="ORF">ACFS2C_14730</name>
</gene>
<dbReference type="InterPro" id="IPR043594">
    <property type="entry name" value="HMGL"/>
</dbReference>
<evidence type="ECO:0000256" key="3">
    <source>
        <dbReference type="ARBA" id="ARBA00023239"/>
    </source>
</evidence>
<name>A0ABW5WC37_9PSEU</name>
<evidence type="ECO:0000259" key="4">
    <source>
        <dbReference type="PROSITE" id="PS50991"/>
    </source>
</evidence>
<keyword evidence="6" id="KW-1185">Reference proteome</keyword>
<evidence type="ECO:0000313" key="6">
    <source>
        <dbReference type="Proteomes" id="UP001597478"/>
    </source>
</evidence>
<dbReference type="RefSeq" id="WP_377392153.1">
    <property type="nucleotide sequence ID" value="NZ_JBHSAN010000028.1"/>
</dbReference>
<dbReference type="EMBL" id="JBHUOF010000019">
    <property type="protein sequence ID" value="MFD2800647.1"/>
    <property type="molecule type" value="Genomic_DNA"/>
</dbReference>
<dbReference type="PANTHER" id="PTHR42738">
    <property type="entry name" value="HYDROXYMETHYLGLUTARYL-COA LYASE"/>
    <property type="match status" value="1"/>
</dbReference>
<reference evidence="6" key="1">
    <citation type="journal article" date="2019" name="Int. J. Syst. Evol. Microbiol.">
        <title>The Global Catalogue of Microorganisms (GCM) 10K type strain sequencing project: providing services to taxonomists for standard genome sequencing and annotation.</title>
        <authorList>
            <consortium name="The Broad Institute Genomics Platform"/>
            <consortium name="The Broad Institute Genome Sequencing Center for Infectious Disease"/>
            <person name="Wu L."/>
            <person name="Ma J."/>
        </authorList>
    </citation>
    <scope>NUCLEOTIDE SEQUENCE [LARGE SCALE GENOMIC DNA]</scope>
    <source>
        <strain evidence="6">IBRC-M 10906</strain>
    </source>
</reference>
<dbReference type="SUPFAM" id="SSF51569">
    <property type="entry name" value="Aldolase"/>
    <property type="match status" value="1"/>
</dbReference>
<dbReference type="PROSITE" id="PS50991">
    <property type="entry name" value="PYR_CT"/>
    <property type="match status" value="1"/>
</dbReference>